<accession>A0A6J5P5F1</accession>
<dbReference type="EMBL" id="LR796791">
    <property type="protein sequence ID" value="CAB4166407.1"/>
    <property type="molecule type" value="Genomic_DNA"/>
</dbReference>
<sequence length="133" mass="13220">MALQFSQALIHARLDQIETTTGATAKLRIATGSVPANCAAADSGTELITITLPADYMNASSAGTKTKLGTWSGTATGGAAATPGHFRLKDNAGTTVHMQGTAGIGSGDLSFDGTITSGQTVTISTFTITGAGA</sequence>
<gene>
    <name evidence="1" type="ORF">UFOVP853_32</name>
</gene>
<name>A0A6J5P5F1_9CAUD</name>
<protein>
    <submittedName>
        <fullName evidence="1">Uncharacterized protein</fullName>
    </submittedName>
</protein>
<reference evidence="1" key="1">
    <citation type="submission" date="2020-04" db="EMBL/GenBank/DDBJ databases">
        <authorList>
            <person name="Chiriac C."/>
            <person name="Salcher M."/>
            <person name="Ghai R."/>
            <person name="Kavagutti S V."/>
        </authorList>
    </citation>
    <scope>NUCLEOTIDE SEQUENCE</scope>
</reference>
<organism evidence="1">
    <name type="scientific">uncultured Caudovirales phage</name>
    <dbReference type="NCBI Taxonomy" id="2100421"/>
    <lineage>
        <taxon>Viruses</taxon>
        <taxon>Duplodnaviria</taxon>
        <taxon>Heunggongvirae</taxon>
        <taxon>Uroviricota</taxon>
        <taxon>Caudoviricetes</taxon>
        <taxon>Peduoviridae</taxon>
        <taxon>Maltschvirus</taxon>
        <taxon>Maltschvirus maltsch</taxon>
    </lineage>
</organism>
<evidence type="ECO:0000313" key="1">
    <source>
        <dbReference type="EMBL" id="CAB4166407.1"/>
    </source>
</evidence>
<proteinExistence type="predicted"/>